<dbReference type="InterPro" id="IPR044730">
    <property type="entry name" value="RNase_H-like_dom_plant"/>
</dbReference>
<dbReference type="InterPro" id="IPR012337">
    <property type="entry name" value="RNaseH-like_sf"/>
</dbReference>
<feature type="domain" description="RNase H type-1" evidence="1">
    <location>
        <begin position="294"/>
        <end position="414"/>
    </location>
</feature>
<dbReference type="GO" id="GO:0003676">
    <property type="term" value="F:nucleic acid binding"/>
    <property type="evidence" value="ECO:0007669"/>
    <property type="project" value="InterPro"/>
</dbReference>
<dbReference type="OrthoDB" id="1419374at2759"/>
<feature type="domain" description="Reverse transcriptase zinc-binding" evidence="2">
    <location>
        <begin position="90"/>
        <end position="169"/>
    </location>
</feature>
<dbReference type="EMBL" id="DF973603">
    <property type="protein sequence ID" value="GAU35768.1"/>
    <property type="molecule type" value="Genomic_DNA"/>
</dbReference>
<dbReference type="PANTHER" id="PTHR47723:SF23">
    <property type="entry name" value="REVERSE TRANSCRIPTASE-LIKE PROTEIN"/>
    <property type="match status" value="1"/>
</dbReference>
<dbReference type="InterPro" id="IPR002156">
    <property type="entry name" value="RNaseH_domain"/>
</dbReference>
<dbReference type="Proteomes" id="UP000242715">
    <property type="component" value="Unassembled WGS sequence"/>
</dbReference>
<organism evidence="3 4">
    <name type="scientific">Trifolium subterraneum</name>
    <name type="common">Subterranean clover</name>
    <dbReference type="NCBI Taxonomy" id="3900"/>
    <lineage>
        <taxon>Eukaryota</taxon>
        <taxon>Viridiplantae</taxon>
        <taxon>Streptophyta</taxon>
        <taxon>Embryophyta</taxon>
        <taxon>Tracheophyta</taxon>
        <taxon>Spermatophyta</taxon>
        <taxon>Magnoliopsida</taxon>
        <taxon>eudicotyledons</taxon>
        <taxon>Gunneridae</taxon>
        <taxon>Pentapetalae</taxon>
        <taxon>rosids</taxon>
        <taxon>fabids</taxon>
        <taxon>Fabales</taxon>
        <taxon>Fabaceae</taxon>
        <taxon>Papilionoideae</taxon>
        <taxon>50 kb inversion clade</taxon>
        <taxon>NPAAA clade</taxon>
        <taxon>Hologalegina</taxon>
        <taxon>IRL clade</taxon>
        <taxon>Trifolieae</taxon>
        <taxon>Trifolium</taxon>
    </lineage>
</organism>
<keyword evidence="4" id="KW-1185">Reference proteome</keyword>
<dbReference type="Pfam" id="PF13966">
    <property type="entry name" value="zf-RVT"/>
    <property type="match status" value="1"/>
</dbReference>
<dbReference type="InterPro" id="IPR026960">
    <property type="entry name" value="RVT-Znf"/>
</dbReference>
<evidence type="ECO:0000259" key="1">
    <source>
        <dbReference type="Pfam" id="PF13456"/>
    </source>
</evidence>
<evidence type="ECO:0000313" key="4">
    <source>
        <dbReference type="Proteomes" id="UP000242715"/>
    </source>
</evidence>
<dbReference type="PANTHER" id="PTHR47723">
    <property type="entry name" value="OS05G0353850 PROTEIN"/>
    <property type="match status" value="1"/>
</dbReference>
<gene>
    <name evidence="3" type="ORF">TSUD_61280</name>
</gene>
<reference evidence="4" key="1">
    <citation type="journal article" date="2017" name="Front. Plant Sci.">
        <title>Climate Clever Clovers: New Paradigm to Reduce the Environmental Footprint of Ruminants by Breeding Low Methanogenic Forages Utilizing Haplotype Variation.</title>
        <authorList>
            <person name="Kaur P."/>
            <person name="Appels R."/>
            <person name="Bayer P.E."/>
            <person name="Keeble-Gagnere G."/>
            <person name="Wang J."/>
            <person name="Hirakawa H."/>
            <person name="Shirasawa K."/>
            <person name="Vercoe P."/>
            <person name="Stefanova K."/>
            <person name="Durmic Z."/>
            <person name="Nichols P."/>
            <person name="Revell C."/>
            <person name="Isobe S.N."/>
            <person name="Edwards D."/>
            <person name="Erskine W."/>
        </authorList>
    </citation>
    <scope>NUCLEOTIDE SEQUENCE [LARGE SCALE GENOMIC DNA]</scope>
    <source>
        <strain evidence="4">cv. Daliak</strain>
    </source>
</reference>
<dbReference type="Gene3D" id="3.30.420.10">
    <property type="entry name" value="Ribonuclease H-like superfamily/Ribonuclease H"/>
    <property type="match status" value="1"/>
</dbReference>
<dbReference type="AlphaFoldDB" id="A0A2Z6MTG3"/>
<dbReference type="CDD" id="cd06222">
    <property type="entry name" value="RNase_H_like"/>
    <property type="match status" value="1"/>
</dbReference>
<evidence type="ECO:0000313" key="3">
    <source>
        <dbReference type="EMBL" id="GAU35768.1"/>
    </source>
</evidence>
<name>A0A2Z6MTG3_TRISU</name>
<dbReference type="GO" id="GO:0004523">
    <property type="term" value="F:RNA-DNA hybrid ribonuclease activity"/>
    <property type="evidence" value="ECO:0007669"/>
    <property type="project" value="InterPro"/>
</dbReference>
<sequence>MRGNKFIHHHIFSSIWSSVKEEVPTILDQALTSTVSDYLYNGQWNLPPQLAQHYSALSFLVQKVIIPTVSNPDKLLWKHTNSGDLQLFDAYSFKLQPLQDLHWTKLIWSPDIPPSKSVLAWRLMHDKVPTDDNLKISGCSLPSMCSLCCKSEESSFHIFFECEFAIKIWSWFANCLDMVLQFTSMEDMWKICDINWSPQCKIVITSALVNLISSIWTARNHARFNNKQTNWKSSISFIIASISLSGNNSKKTSSNSIRDFIILKHFNVTTHHPKTPVIKEIIWQPPLFNWIKCNIDGASKGNPGLAGCGGVFRNHVAYLLHCFAEPLGIASSYHAELCAVMSAIEIAHRLNRNNIWFETDSTLVVQAFQNSNTVVSWNLRNRWYNSLLLFRRLNGIVTHIHREGNQIADSLANFGCTLSSYTSWQQAPIFISNNLAKNKLGIPSFRLCT</sequence>
<evidence type="ECO:0000259" key="2">
    <source>
        <dbReference type="Pfam" id="PF13966"/>
    </source>
</evidence>
<protein>
    <submittedName>
        <fullName evidence="3">Uncharacterized protein</fullName>
    </submittedName>
</protein>
<dbReference type="Pfam" id="PF13456">
    <property type="entry name" value="RVT_3"/>
    <property type="match status" value="1"/>
</dbReference>
<dbReference type="InterPro" id="IPR053151">
    <property type="entry name" value="RNase_H-like"/>
</dbReference>
<accession>A0A2Z6MTG3</accession>
<dbReference type="InterPro" id="IPR036397">
    <property type="entry name" value="RNaseH_sf"/>
</dbReference>
<dbReference type="SUPFAM" id="SSF53098">
    <property type="entry name" value="Ribonuclease H-like"/>
    <property type="match status" value="1"/>
</dbReference>
<proteinExistence type="predicted"/>